<dbReference type="OrthoDB" id="3483116at2"/>
<dbReference type="PATRIC" id="fig|1121353.3.peg.1777"/>
<dbReference type="Proteomes" id="UP000011760">
    <property type="component" value="Chromosome"/>
</dbReference>
<dbReference type="SUPFAM" id="SSF53474">
    <property type="entry name" value="alpha/beta-Hydrolases"/>
    <property type="match status" value="1"/>
</dbReference>
<reference evidence="1 2" key="1">
    <citation type="submission" date="2013-02" db="EMBL/GenBank/DDBJ databases">
        <title>The complete genome sequence of Corynebacterium callunae DSM 20147.</title>
        <authorList>
            <person name="Ruckert C."/>
            <person name="Albersmeier A."/>
            <person name="Kalinowski J."/>
        </authorList>
    </citation>
    <scope>NUCLEOTIDE SEQUENCE [LARGE SCALE GENOMIC DNA]</scope>
    <source>
        <strain evidence="1 2">DSM 20147</strain>
    </source>
</reference>
<accession>M1UUY2</accession>
<dbReference type="Gene3D" id="3.40.50.1820">
    <property type="entry name" value="alpha/beta hydrolase"/>
    <property type="match status" value="1"/>
</dbReference>
<dbReference type="STRING" id="1121353.H924_08720"/>
<dbReference type="AlphaFoldDB" id="M1UUY2"/>
<dbReference type="RefSeq" id="WP_015651613.1">
    <property type="nucleotide sequence ID" value="NC_020506.1"/>
</dbReference>
<dbReference type="InterPro" id="IPR029058">
    <property type="entry name" value="AB_hydrolase_fold"/>
</dbReference>
<organism evidence="1 2">
    <name type="scientific">Corynebacterium callunae DSM 20147</name>
    <dbReference type="NCBI Taxonomy" id="1121353"/>
    <lineage>
        <taxon>Bacteria</taxon>
        <taxon>Bacillati</taxon>
        <taxon>Actinomycetota</taxon>
        <taxon>Actinomycetes</taxon>
        <taxon>Mycobacteriales</taxon>
        <taxon>Corynebacteriaceae</taxon>
        <taxon>Corynebacterium</taxon>
    </lineage>
</organism>
<keyword evidence="2" id="KW-1185">Reference proteome</keyword>
<proteinExistence type="predicted"/>
<evidence type="ECO:0000313" key="2">
    <source>
        <dbReference type="Proteomes" id="UP000011760"/>
    </source>
</evidence>
<dbReference type="EMBL" id="CP004354">
    <property type="protein sequence ID" value="AGG67182.1"/>
    <property type="molecule type" value="Genomic_DNA"/>
</dbReference>
<protein>
    <submittedName>
        <fullName evidence="1">Uncharacterized protein</fullName>
    </submittedName>
</protein>
<dbReference type="KEGG" id="ccn:H924_08720"/>
<dbReference type="eggNOG" id="COG2267">
    <property type="taxonomic scope" value="Bacteria"/>
</dbReference>
<name>M1UUY2_9CORY</name>
<dbReference type="HOGENOM" id="CLU_031107_0_0_11"/>
<sequence length="610" mass="66381">MNKAPVLLYLHGVGQGDLAQEWRFQLSQTLADIGYPSLDDVEIIAPKYADAFEEFEVAAELPPLTIAALTKDVARHNRIEFERRISAMEFRLGRHDSGVGGKMPTTVVSLSVELPLFYQARNYLSSEQVRAQVLNRILAQLPEEGELVILGHSLGSVIAADVVRRLPAGLKVAGLVTIGSPLANGSFNVDRLENELHQPPSNMRWWVNFWSGTDPVAAKRGVSGVIPWVLDYRIKTPLIPGTAHSSKHYCADPAVGEAIGFGLFGSRSKEIVVSEKNLSLPLNEAELFVVQALRFAYLISLRLQGEKQQRFNLALRETQARFYQEIMAHNEAENRPIPAEIRHLEFDFADADAIAPTPLPSPYLYKYEAARRFVDLAGLNLLHPFEIEVDDNARLEAMKDLSEESQLGSQFGADVMNSLRKAEDLISSGRKARWLKWGALGFGTAALAAASGGLALAVAPGVAGAAAISSALAGFGPGGLAGGLLTAGTLISAGSGGIAVGVLKSSTTAEEVEALVAQKLAVVILSQTQQLEIDDETWNYFVESERNLRRELTRLENISDEKSPMVAGVKRKLKAVEKALSFMSHQGLEPGIFKELEAANNKPKLKFLSR</sequence>
<gene>
    <name evidence="1" type="ORF">H924_08720</name>
</gene>
<evidence type="ECO:0000313" key="1">
    <source>
        <dbReference type="EMBL" id="AGG67182.1"/>
    </source>
</evidence>